<evidence type="ECO:0000313" key="3">
    <source>
        <dbReference type="EMBL" id="NYS47382.1"/>
    </source>
</evidence>
<keyword evidence="1" id="KW-0472">Membrane</keyword>
<protein>
    <submittedName>
        <fullName evidence="3">PH domain-containing protein</fullName>
    </submittedName>
</protein>
<evidence type="ECO:0000313" key="4">
    <source>
        <dbReference type="Proteomes" id="UP000531840"/>
    </source>
</evidence>
<dbReference type="Proteomes" id="UP000531840">
    <property type="component" value="Unassembled WGS sequence"/>
</dbReference>
<dbReference type="PANTHER" id="PTHR34473:SF2">
    <property type="entry name" value="UPF0699 TRANSMEMBRANE PROTEIN YDBT"/>
    <property type="match status" value="1"/>
</dbReference>
<evidence type="ECO:0000256" key="1">
    <source>
        <dbReference type="SAM" id="Phobius"/>
    </source>
</evidence>
<keyword evidence="1" id="KW-1133">Transmembrane helix</keyword>
<dbReference type="PANTHER" id="PTHR34473">
    <property type="entry name" value="UPF0699 TRANSMEMBRANE PROTEIN YDBS"/>
    <property type="match status" value="1"/>
</dbReference>
<evidence type="ECO:0000259" key="2">
    <source>
        <dbReference type="Pfam" id="PF03703"/>
    </source>
</evidence>
<sequence>MSKIFLEQKLKLNKNVEKLIKYKVLIESIIFLILQVGLFISLTIINTNYKFLLNIIWGVVLVIGYIAFYFWKTKLYVANYSYSINDEEIIIQEGYLSKEKTYIPYNIIQNVDINNGPIIRKFGYSHITIKVISNEYHLKYIKNEISEDIKNAILDNKNKYKFKF</sequence>
<feature type="transmembrane region" description="Helical" evidence="1">
    <location>
        <begin position="24"/>
        <end position="45"/>
    </location>
</feature>
<comment type="caution">
    <text evidence="3">The sequence shown here is derived from an EMBL/GenBank/DDBJ whole genome shotgun (WGS) entry which is preliminary data.</text>
</comment>
<keyword evidence="1" id="KW-0812">Transmembrane</keyword>
<dbReference type="InterPro" id="IPR005182">
    <property type="entry name" value="YdbS-like_PH"/>
</dbReference>
<proteinExistence type="predicted"/>
<dbReference type="RefSeq" id="WP_179941171.1">
    <property type="nucleotide sequence ID" value="NZ_JACBYF010000006.1"/>
</dbReference>
<reference evidence="3 4" key="1">
    <citation type="submission" date="2020-07" db="EMBL/GenBank/DDBJ databases">
        <title>MOT database genomes.</title>
        <authorList>
            <person name="Joseph S."/>
            <person name="Aduse-Opoku J."/>
            <person name="Hashim A."/>
            <person name="Wade W."/>
            <person name="Curtis M."/>
        </authorList>
    </citation>
    <scope>NUCLEOTIDE SEQUENCE [LARGE SCALE GENOMIC DNA]</scope>
    <source>
        <strain evidence="3 4">CIP 106318</strain>
    </source>
</reference>
<feature type="domain" description="YdbS-like PH" evidence="2">
    <location>
        <begin position="78"/>
        <end position="145"/>
    </location>
</feature>
<gene>
    <name evidence="3" type="ORF">HZY85_04115</name>
</gene>
<accession>A0ABX2T170</accession>
<organism evidence="3 4">
    <name type="scientific">Gemelliphila palaticanis</name>
    <dbReference type="NCBI Taxonomy" id="81950"/>
    <lineage>
        <taxon>Bacteria</taxon>
        <taxon>Bacillati</taxon>
        <taxon>Bacillota</taxon>
        <taxon>Bacilli</taxon>
        <taxon>Bacillales</taxon>
        <taxon>Gemellaceae</taxon>
        <taxon>Gemelliphila</taxon>
    </lineage>
</organism>
<dbReference type="Pfam" id="PF03703">
    <property type="entry name" value="bPH_2"/>
    <property type="match status" value="1"/>
</dbReference>
<name>A0ABX2T170_9BACL</name>
<feature type="transmembrane region" description="Helical" evidence="1">
    <location>
        <begin position="51"/>
        <end position="71"/>
    </location>
</feature>
<dbReference type="EMBL" id="JACBYF010000006">
    <property type="protein sequence ID" value="NYS47382.1"/>
    <property type="molecule type" value="Genomic_DNA"/>
</dbReference>
<keyword evidence="4" id="KW-1185">Reference proteome</keyword>